<dbReference type="Gene3D" id="2.60.120.10">
    <property type="entry name" value="Jelly Rolls"/>
    <property type="match status" value="1"/>
</dbReference>
<reference evidence="2 3" key="1">
    <citation type="submission" date="2019-07" db="EMBL/GenBank/DDBJ databases">
        <title>The draft genome sequence of Aquimarina algiphila M91.</title>
        <authorList>
            <person name="Meng X."/>
        </authorList>
    </citation>
    <scope>NUCLEOTIDE SEQUENCE [LARGE SCALE GENOMIC DNA]</scope>
    <source>
        <strain evidence="2 3">M91</strain>
    </source>
</reference>
<dbReference type="RefSeq" id="WP_109435934.1">
    <property type="nucleotide sequence ID" value="NZ_CANMIK010000094.1"/>
</dbReference>
<dbReference type="CDD" id="cd00038">
    <property type="entry name" value="CAP_ED"/>
    <property type="match status" value="1"/>
</dbReference>
<keyword evidence="3" id="KW-1185">Reference proteome</keyword>
<dbReference type="EMBL" id="VLNR01000099">
    <property type="protein sequence ID" value="TSE03766.1"/>
    <property type="molecule type" value="Genomic_DNA"/>
</dbReference>
<protein>
    <submittedName>
        <fullName evidence="2">Crp/Fnr family transcriptional regulator</fullName>
    </submittedName>
</protein>
<dbReference type="AlphaFoldDB" id="A0A554VBB2"/>
<dbReference type="InterPro" id="IPR018490">
    <property type="entry name" value="cNMP-bd_dom_sf"/>
</dbReference>
<dbReference type="SUPFAM" id="SSF51206">
    <property type="entry name" value="cAMP-binding domain-like"/>
    <property type="match status" value="1"/>
</dbReference>
<dbReference type="PROSITE" id="PS50042">
    <property type="entry name" value="CNMP_BINDING_3"/>
    <property type="match status" value="1"/>
</dbReference>
<sequence length="195" mass="23346">MVNDLTQYVRNYIEISDEEMELFYQYLKVIKLKKKAYVLEEGKVCRARYFIIKGCLRSYYIDEKGVEQIMDFAIDKWWYTNYNSLLDQSPSENFIQALEDTVLLELSLDSFEELTTKLPKIDRLFRIIMERTVIANSNRIKYTRVLSGEEMYQVFLKANPQFFQRVPQYMIASYLGLSPEFISKIKKRPTKKKKM</sequence>
<dbReference type="Proteomes" id="UP000318833">
    <property type="component" value="Unassembled WGS sequence"/>
</dbReference>
<gene>
    <name evidence="2" type="ORF">FOF46_28500</name>
</gene>
<dbReference type="InterPro" id="IPR014710">
    <property type="entry name" value="RmlC-like_jellyroll"/>
</dbReference>
<dbReference type="Pfam" id="PF00027">
    <property type="entry name" value="cNMP_binding"/>
    <property type="match status" value="1"/>
</dbReference>
<name>A0A554VBB2_9FLAO</name>
<accession>A0A554VBB2</accession>
<feature type="domain" description="Cyclic nucleotide-binding" evidence="1">
    <location>
        <begin position="11"/>
        <end position="114"/>
    </location>
</feature>
<organism evidence="2 3">
    <name type="scientific">Aquimarina algiphila</name>
    <dbReference type="NCBI Taxonomy" id="2047982"/>
    <lineage>
        <taxon>Bacteria</taxon>
        <taxon>Pseudomonadati</taxon>
        <taxon>Bacteroidota</taxon>
        <taxon>Flavobacteriia</taxon>
        <taxon>Flavobacteriales</taxon>
        <taxon>Flavobacteriaceae</taxon>
        <taxon>Aquimarina</taxon>
    </lineage>
</organism>
<evidence type="ECO:0000259" key="1">
    <source>
        <dbReference type="PROSITE" id="PS50042"/>
    </source>
</evidence>
<evidence type="ECO:0000313" key="2">
    <source>
        <dbReference type="EMBL" id="TSE03766.1"/>
    </source>
</evidence>
<dbReference type="InterPro" id="IPR000595">
    <property type="entry name" value="cNMP-bd_dom"/>
</dbReference>
<dbReference type="OrthoDB" id="1092431at2"/>
<comment type="caution">
    <text evidence="2">The sequence shown here is derived from an EMBL/GenBank/DDBJ whole genome shotgun (WGS) entry which is preliminary data.</text>
</comment>
<proteinExistence type="predicted"/>
<evidence type="ECO:0000313" key="3">
    <source>
        <dbReference type="Proteomes" id="UP000318833"/>
    </source>
</evidence>